<organism evidence="2">
    <name type="scientific">Thermofilum pendens</name>
    <dbReference type="NCBI Taxonomy" id="2269"/>
    <lineage>
        <taxon>Archaea</taxon>
        <taxon>Thermoproteota</taxon>
        <taxon>Thermoprotei</taxon>
        <taxon>Thermofilales</taxon>
        <taxon>Thermofilaceae</taxon>
        <taxon>Thermofilum</taxon>
    </lineage>
</organism>
<accession>A0A7C4D4V0</accession>
<dbReference type="EMBL" id="DTBQ01000095">
    <property type="protein sequence ID" value="HGM46793.1"/>
    <property type="molecule type" value="Genomic_DNA"/>
</dbReference>
<sequence length="168" mass="18001">MLSGWRLRAVLAVVAVAMLTLSSYLGYVQELSAEDAQELVRAIEEAEKELISSGSAPEVALRLFTLEAPVLLTCNLPGVGPALAVYLTYEAGRYAKALEVVGSTEAYEPLGLSDAIRLTVLSVAFAESMYLTAVLLRRERWEALETAALVVLELSLIALVSAIEATSL</sequence>
<keyword evidence="1" id="KW-1133">Transmembrane helix</keyword>
<evidence type="ECO:0008006" key="3">
    <source>
        <dbReference type="Google" id="ProtNLM"/>
    </source>
</evidence>
<evidence type="ECO:0000313" key="2">
    <source>
        <dbReference type="EMBL" id="HGM46793.1"/>
    </source>
</evidence>
<keyword evidence="1" id="KW-0472">Membrane</keyword>
<reference evidence="2" key="1">
    <citation type="journal article" date="2020" name="mSystems">
        <title>Genome- and Community-Level Interaction Insights into Carbon Utilization and Element Cycling Functions of Hydrothermarchaeota in Hydrothermal Sediment.</title>
        <authorList>
            <person name="Zhou Z."/>
            <person name="Liu Y."/>
            <person name="Xu W."/>
            <person name="Pan J."/>
            <person name="Luo Z.H."/>
            <person name="Li M."/>
        </authorList>
    </citation>
    <scope>NUCLEOTIDE SEQUENCE</scope>
    <source>
        <strain evidence="2">SpSt-649</strain>
    </source>
</reference>
<protein>
    <recommendedName>
        <fullName evidence="3">Stage II sporulation protein M</fullName>
    </recommendedName>
</protein>
<feature type="transmembrane region" description="Helical" evidence="1">
    <location>
        <begin position="7"/>
        <end position="27"/>
    </location>
</feature>
<dbReference type="AlphaFoldDB" id="A0A7C4D4V0"/>
<comment type="caution">
    <text evidence="2">The sequence shown here is derived from an EMBL/GenBank/DDBJ whole genome shotgun (WGS) entry which is preliminary data.</text>
</comment>
<gene>
    <name evidence="2" type="ORF">ENU21_03430</name>
</gene>
<name>A0A7C4D4V0_THEPE</name>
<keyword evidence="1" id="KW-0812">Transmembrane</keyword>
<evidence type="ECO:0000256" key="1">
    <source>
        <dbReference type="SAM" id="Phobius"/>
    </source>
</evidence>
<proteinExistence type="predicted"/>